<dbReference type="Pfam" id="PF00392">
    <property type="entry name" value="GntR"/>
    <property type="match status" value="1"/>
</dbReference>
<dbReference type="InterPro" id="IPR011663">
    <property type="entry name" value="UTRA"/>
</dbReference>
<dbReference type="AlphaFoldDB" id="A0A7X0FPB7"/>
<dbReference type="GO" id="GO:0003700">
    <property type="term" value="F:DNA-binding transcription factor activity"/>
    <property type="evidence" value="ECO:0007669"/>
    <property type="project" value="InterPro"/>
</dbReference>
<dbReference type="Gene3D" id="3.40.1410.10">
    <property type="entry name" value="Chorismate lyase-like"/>
    <property type="match status" value="1"/>
</dbReference>
<dbReference type="EMBL" id="JACHML010000001">
    <property type="protein sequence ID" value="MBB6391109.1"/>
    <property type="molecule type" value="Genomic_DNA"/>
</dbReference>
<dbReference type="SUPFAM" id="SSF46785">
    <property type="entry name" value="Winged helix' DNA-binding domain"/>
    <property type="match status" value="1"/>
</dbReference>
<evidence type="ECO:0000256" key="2">
    <source>
        <dbReference type="ARBA" id="ARBA00023125"/>
    </source>
</evidence>
<gene>
    <name evidence="5" type="ORF">HD594_001422</name>
</gene>
<dbReference type="SMART" id="SM00866">
    <property type="entry name" value="UTRA"/>
    <property type="match status" value="1"/>
</dbReference>
<dbReference type="Proteomes" id="UP000537775">
    <property type="component" value="Unassembled WGS sequence"/>
</dbReference>
<keyword evidence="1" id="KW-0805">Transcription regulation</keyword>
<organism evidence="5 6">
    <name type="scientific">Microbacterium thalassium</name>
    <dbReference type="NCBI Taxonomy" id="362649"/>
    <lineage>
        <taxon>Bacteria</taxon>
        <taxon>Bacillati</taxon>
        <taxon>Actinomycetota</taxon>
        <taxon>Actinomycetes</taxon>
        <taxon>Micrococcales</taxon>
        <taxon>Microbacteriaceae</taxon>
        <taxon>Microbacterium</taxon>
    </lineage>
</organism>
<dbReference type="InterPro" id="IPR028978">
    <property type="entry name" value="Chorismate_lyase_/UTRA_dom_sf"/>
</dbReference>
<dbReference type="Gene3D" id="1.10.10.10">
    <property type="entry name" value="Winged helix-like DNA-binding domain superfamily/Winged helix DNA-binding domain"/>
    <property type="match status" value="1"/>
</dbReference>
<evidence type="ECO:0000256" key="3">
    <source>
        <dbReference type="ARBA" id="ARBA00023163"/>
    </source>
</evidence>
<dbReference type="PANTHER" id="PTHR44846">
    <property type="entry name" value="MANNOSYL-D-GLYCERATE TRANSPORT/METABOLISM SYSTEM REPRESSOR MNGR-RELATED"/>
    <property type="match status" value="1"/>
</dbReference>
<feature type="domain" description="HTH gntR-type" evidence="4">
    <location>
        <begin position="17"/>
        <end position="85"/>
    </location>
</feature>
<evidence type="ECO:0000259" key="4">
    <source>
        <dbReference type="PROSITE" id="PS50949"/>
    </source>
</evidence>
<protein>
    <submittedName>
        <fullName evidence="5">GntR family transcriptional regulator</fullName>
    </submittedName>
</protein>
<comment type="caution">
    <text evidence="5">The sequence shown here is derived from an EMBL/GenBank/DDBJ whole genome shotgun (WGS) entry which is preliminary data.</text>
</comment>
<dbReference type="SMART" id="SM00345">
    <property type="entry name" value="HTH_GNTR"/>
    <property type="match status" value="1"/>
</dbReference>
<dbReference type="PANTHER" id="PTHR44846:SF1">
    <property type="entry name" value="MANNOSYL-D-GLYCERATE TRANSPORT_METABOLISM SYSTEM REPRESSOR MNGR-RELATED"/>
    <property type="match status" value="1"/>
</dbReference>
<dbReference type="GO" id="GO:0045892">
    <property type="term" value="P:negative regulation of DNA-templated transcription"/>
    <property type="evidence" value="ECO:0007669"/>
    <property type="project" value="TreeGrafter"/>
</dbReference>
<dbReference type="RefSeq" id="WP_184750281.1">
    <property type="nucleotide sequence ID" value="NZ_BAAAJR010000010.1"/>
</dbReference>
<dbReference type="GO" id="GO:0003677">
    <property type="term" value="F:DNA binding"/>
    <property type="evidence" value="ECO:0007669"/>
    <property type="project" value="UniProtKB-KW"/>
</dbReference>
<keyword evidence="3" id="KW-0804">Transcription</keyword>
<sequence length="247" mass="27002">MTDSSSLALEHLPGGSAPLYERIADEVRRRVDAGIWSRGHRLRSEAEIAADLQVARGTIRRAIALLVESGHLVQRQGVGTFVAGREGLRVPGRFESLGQRMERNGVDHETVELGRDVVDAPQPSGAPVRSLRVRRLRLLDGVPMSVLVNQIPLDIAPGIEQVDLVTMSLYTLLEKSFHVAIEHSELTFGAIAADAELAALLDVPVGAPLTHLVQSTYGPGDVRIDDAETWIRPDRHQPTVSLWRTNS</sequence>
<proteinExistence type="predicted"/>
<dbReference type="SUPFAM" id="SSF64288">
    <property type="entry name" value="Chorismate lyase-like"/>
    <property type="match status" value="1"/>
</dbReference>
<evidence type="ECO:0000313" key="6">
    <source>
        <dbReference type="Proteomes" id="UP000537775"/>
    </source>
</evidence>
<name>A0A7X0FPB7_9MICO</name>
<evidence type="ECO:0000256" key="1">
    <source>
        <dbReference type="ARBA" id="ARBA00023015"/>
    </source>
</evidence>
<accession>A0A7X0FPB7</accession>
<dbReference type="InterPro" id="IPR036388">
    <property type="entry name" value="WH-like_DNA-bd_sf"/>
</dbReference>
<keyword evidence="2" id="KW-0238">DNA-binding</keyword>
<dbReference type="InterPro" id="IPR036390">
    <property type="entry name" value="WH_DNA-bd_sf"/>
</dbReference>
<keyword evidence="6" id="KW-1185">Reference proteome</keyword>
<dbReference type="Pfam" id="PF07702">
    <property type="entry name" value="UTRA"/>
    <property type="match status" value="1"/>
</dbReference>
<reference evidence="5 6" key="1">
    <citation type="submission" date="2020-08" db="EMBL/GenBank/DDBJ databases">
        <title>Sequencing the genomes of 1000 actinobacteria strains.</title>
        <authorList>
            <person name="Klenk H.-P."/>
        </authorList>
    </citation>
    <scope>NUCLEOTIDE SEQUENCE [LARGE SCALE GENOMIC DNA]</scope>
    <source>
        <strain evidence="5 6">DSM 12511</strain>
    </source>
</reference>
<dbReference type="InterPro" id="IPR050679">
    <property type="entry name" value="Bact_HTH_transcr_reg"/>
</dbReference>
<dbReference type="CDD" id="cd07377">
    <property type="entry name" value="WHTH_GntR"/>
    <property type="match status" value="1"/>
</dbReference>
<dbReference type="InterPro" id="IPR000524">
    <property type="entry name" value="Tscrpt_reg_HTH_GntR"/>
</dbReference>
<evidence type="ECO:0000313" key="5">
    <source>
        <dbReference type="EMBL" id="MBB6391109.1"/>
    </source>
</evidence>
<dbReference type="PROSITE" id="PS50949">
    <property type="entry name" value="HTH_GNTR"/>
    <property type="match status" value="1"/>
</dbReference>